<reference evidence="1" key="1">
    <citation type="submission" date="2019-10" db="EMBL/GenBank/DDBJ databases">
        <authorList>
            <consortium name="DOE Joint Genome Institute"/>
            <person name="Kuo A."/>
            <person name="Miyauchi S."/>
            <person name="Kiss E."/>
            <person name="Drula E."/>
            <person name="Kohler A."/>
            <person name="Sanchez-Garcia M."/>
            <person name="Andreopoulos B."/>
            <person name="Barry K.W."/>
            <person name="Bonito G."/>
            <person name="Buee M."/>
            <person name="Carver A."/>
            <person name="Chen C."/>
            <person name="Cichocki N."/>
            <person name="Clum A."/>
            <person name="Culley D."/>
            <person name="Crous P.W."/>
            <person name="Fauchery L."/>
            <person name="Girlanda M."/>
            <person name="Hayes R."/>
            <person name="Keri Z."/>
            <person name="LaButti K."/>
            <person name="Lipzen A."/>
            <person name="Lombard V."/>
            <person name="Magnuson J."/>
            <person name="Maillard F."/>
            <person name="Morin E."/>
            <person name="Murat C."/>
            <person name="Nolan M."/>
            <person name="Ohm R."/>
            <person name="Pangilinan J."/>
            <person name="Pereira M."/>
            <person name="Perotto S."/>
            <person name="Peter M."/>
            <person name="Riley R."/>
            <person name="Sitrit Y."/>
            <person name="Stielow B."/>
            <person name="Szollosi G."/>
            <person name="Zifcakova L."/>
            <person name="Stursova M."/>
            <person name="Spatafora J.W."/>
            <person name="Tedersoo L."/>
            <person name="Vaario L.-M."/>
            <person name="Yamada A."/>
            <person name="Yan M."/>
            <person name="Wang P."/>
            <person name="Xu J."/>
            <person name="Bruns T."/>
            <person name="Baldrian P."/>
            <person name="Vilgalys R."/>
            <person name="Henrissat B."/>
            <person name="Grigoriev I.V."/>
            <person name="Hibbett D."/>
            <person name="Nagy L.G."/>
            <person name="Martin F.M."/>
        </authorList>
    </citation>
    <scope>NUCLEOTIDE SEQUENCE</scope>
    <source>
        <strain evidence="1">Prilba</strain>
    </source>
</reference>
<organism evidence="1 2">
    <name type="scientific">Russula ochroleuca</name>
    <dbReference type="NCBI Taxonomy" id="152965"/>
    <lineage>
        <taxon>Eukaryota</taxon>
        <taxon>Fungi</taxon>
        <taxon>Dikarya</taxon>
        <taxon>Basidiomycota</taxon>
        <taxon>Agaricomycotina</taxon>
        <taxon>Agaricomycetes</taxon>
        <taxon>Russulales</taxon>
        <taxon>Russulaceae</taxon>
        <taxon>Russula</taxon>
    </lineage>
</organism>
<comment type="caution">
    <text evidence="1">The sequence shown here is derived from an EMBL/GenBank/DDBJ whole genome shotgun (WGS) entry which is preliminary data.</text>
</comment>
<sequence>MDCATTPTSSSQYCTDPGHSGDGADDLYGFALRWLRRKRNLLCKTPVGGREVAQVVGDAQRASDKVANVKAEVAGSLLIGWNTNGEIQTSNAFLTHFAPANEEPPVEGALYFVGGKIASIDRNFDVGDGAEWTGYDFIIDADVMRLLPQDGCYSPFRPVLTVAGTRIAHHMCHLPPSNRRFTEKIPLPAQGKTTQVIGSISTIVPEVIAHEPVKPSVKRLIVGVSEISMHPFTYCPSTDCYSDQT</sequence>
<gene>
    <name evidence="1" type="ORF">DFH94DRAFT_678336</name>
</gene>
<accession>A0A9P5TEQ1</accession>
<dbReference type="EMBL" id="WHVB01000001">
    <property type="protein sequence ID" value="KAF8487298.1"/>
    <property type="molecule type" value="Genomic_DNA"/>
</dbReference>
<proteinExistence type="predicted"/>
<reference evidence="1" key="2">
    <citation type="journal article" date="2020" name="Nat. Commun.">
        <title>Large-scale genome sequencing of mycorrhizal fungi provides insights into the early evolution of symbiotic traits.</title>
        <authorList>
            <person name="Miyauchi S."/>
            <person name="Kiss E."/>
            <person name="Kuo A."/>
            <person name="Drula E."/>
            <person name="Kohler A."/>
            <person name="Sanchez-Garcia M."/>
            <person name="Morin E."/>
            <person name="Andreopoulos B."/>
            <person name="Barry K.W."/>
            <person name="Bonito G."/>
            <person name="Buee M."/>
            <person name="Carver A."/>
            <person name="Chen C."/>
            <person name="Cichocki N."/>
            <person name="Clum A."/>
            <person name="Culley D."/>
            <person name="Crous P.W."/>
            <person name="Fauchery L."/>
            <person name="Girlanda M."/>
            <person name="Hayes R.D."/>
            <person name="Keri Z."/>
            <person name="LaButti K."/>
            <person name="Lipzen A."/>
            <person name="Lombard V."/>
            <person name="Magnuson J."/>
            <person name="Maillard F."/>
            <person name="Murat C."/>
            <person name="Nolan M."/>
            <person name="Ohm R.A."/>
            <person name="Pangilinan J."/>
            <person name="Pereira M.F."/>
            <person name="Perotto S."/>
            <person name="Peter M."/>
            <person name="Pfister S."/>
            <person name="Riley R."/>
            <person name="Sitrit Y."/>
            <person name="Stielow J.B."/>
            <person name="Szollosi G."/>
            <person name="Zifcakova L."/>
            <person name="Stursova M."/>
            <person name="Spatafora J.W."/>
            <person name="Tedersoo L."/>
            <person name="Vaario L.M."/>
            <person name="Yamada A."/>
            <person name="Yan M."/>
            <person name="Wang P."/>
            <person name="Xu J."/>
            <person name="Bruns T."/>
            <person name="Baldrian P."/>
            <person name="Vilgalys R."/>
            <person name="Dunand C."/>
            <person name="Henrissat B."/>
            <person name="Grigoriev I.V."/>
            <person name="Hibbett D."/>
            <person name="Nagy L.G."/>
            <person name="Martin F.M."/>
        </authorList>
    </citation>
    <scope>NUCLEOTIDE SEQUENCE</scope>
    <source>
        <strain evidence="1">Prilba</strain>
    </source>
</reference>
<evidence type="ECO:0000313" key="2">
    <source>
        <dbReference type="Proteomes" id="UP000759537"/>
    </source>
</evidence>
<keyword evidence="2" id="KW-1185">Reference proteome</keyword>
<name>A0A9P5TEQ1_9AGAM</name>
<dbReference type="AlphaFoldDB" id="A0A9P5TEQ1"/>
<dbReference type="Proteomes" id="UP000759537">
    <property type="component" value="Unassembled WGS sequence"/>
</dbReference>
<evidence type="ECO:0000313" key="1">
    <source>
        <dbReference type="EMBL" id="KAF8487298.1"/>
    </source>
</evidence>
<protein>
    <submittedName>
        <fullName evidence="1">Uncharacterized protein</fullName>
    </submittedName>
</protein>